<dbReference type="PANTHER" id="PTHR46205">
    <property type="entry name" value="LOQUACIOUS, ISOFORM B"/>
    <property type="match status" value="1"/>
</dbReference>
<dbReference type="PROSITE" id="PS50137">
    <property type="entry name" value="DS_RBD"/>
    <property type="match status" value="1"/>
</dbReference>
<gene>
    <name evidence="4" type="primary">123R</name>
    <name evidence="4" type="ORF">IIV22A_123R</name>
</gene>
<keyword evidence="1 2" id="KW-0694">RNA-binding</keyword>
<evidence type="ECO:0000313" key="4">
    <source>
        <dbReference type="EMBL" id="CCV01967.1"/>
    </source>
</evidence>
<accession>W8W1E2</accession>
<dbReference type="GO" id="GO:0070920">
    <property type="term" value="P:regulation of regulatory ncRNA processing"/>
    <property type="evidence" value="ECO:0007669"/>
    <property type="project" value="TreeGrafter"/>
</dbReference>
<dbReference type="SUPFAM" id="SSF54768">
    <property type="entry name" value="dsRNA-binding domain-like"/>
    <property type="match status" value="1"/>
</dbReference>
<dbReference type="Pfam" id="PF00035">
    <property type="entry name" value="dsrm"/>
    <property type="match status" value="1"/>
</dbReference>
<dbReference type="CDD" id="cd00048">
    <property type="entry name" value="DSRM_SF"/>
    <property type="match status" value="1"/>
</dbReference>
<name>W8W1E2_9VIRU</name>
<reference evidence="4 5" key="1">
    <citation type="submission" date="2013-03" db="EMBL/GenBank/DDBJ databases">
        <title>Genomic and evolutionary features of invertebrate iridoviruse.</title>
        <authorList>
            <person name="Piegu B."/>
            <person name="Guizard S."/>
            <person name="Bideshi D."/>
            <person name="Spears T."/>
            <person name="Federici B."/>
            <person name="Bigot Y."/>
        </authorList>
    </citation>
    <scope>NUCLEOTIDE SEQUENCE [LARGE SCALE GENOMIC DNA]</scope>
    <source>
        <strain evidence="4">IIV22Aberystwyth</strain>
    </source>
</reference>
<dbReference type="InterPro" id="IPR051247">
    <property type="entry name" value="RLC_Component"/>
</dbReference>
<dbReference type="Gene3D" id="3.30.160.20">
    <property type="match status" value="1"/>
</dbReference>
<dbReference type="RefSeq" id="YP_009010884.1">
    <property type="nucleotide sequence ID" value="NC_023615.1"/>
</dbReference>
<sequence>MVKNDFFYKKNNLINIMNSSNISKINLYCQKLRLNPPYFETLKKEGKDHSPKFQVSCTFEKSIEIGEGLTLKSAKEDAASKIVELLGIDLKLNDLEKNIHYTVDSYNVPLADIWDNVNKEYTLTLRKKEKNNIEFKNFKVKIIQILD</sequence>
<dbReference type="Proteomes" id="UP000141616">
    <property type="component" value="Segment"/>
</dbReference>
<proteinExistence type="predicted"/>
<evidence type="ECO:0000313" key="5">
    <source>
        <dbReference type="Proteomes" id="UP000141616"/>
    </source>
</evidence>
<dbReference type="GO" id="GO:0003725">
    <property type="term" value="F:double-stranded RNA binding"/>
    <property type="evidence" value="ECO:0007669"/>
    <property type="project" value="TreeGrafter"/>
</dbReference>
<dbReference type="EMBL" id="HF920634">
    <property type="protein sequence ID" value="CCV01967.1"/>
    <property type="molecule type" value="Genomic_DNA"/>
</dbReference>
<evidence type="ECO:0000259" key="3">
    <source>
        <dbReference type="PROSITE" id="PS50137"/>
    </source>
</evidence>
<dbReference type="GO" id="GO:0030422">
    <property type="term" value="P:siRNA processing"/>
    <property type="evidence" value="ECO:0007669"/>
    <property type="project" value="TreeGrafter"/>
</dbReference>
<dbReference type="InterPro" id="IPR014720">
    <property type="entry name" value="dsRBD_dom"/>
</dbReference>
<dbReference type="GeneID" id="18501673"/>
<feature type="domain" description="DRBM" evidence="3">
    <location>
        <begin position="20"/>
        <end position="88"/>
    </location>
</feature>
<organism evidence="4 5">
    <name type="scientific">Invertebrate iridescent virus 22</name>
    <dbReference type="NCBI Taxonomy" id="345198"/>
    <lineage>
        <taxon>Viruses</taxon>
        <taxon>Varidnaviria</taxon>
        <taxon>Bamfordvirae</taxon>
        <taxon>Nucleocytoviricota</taxon>
        <taxon>Megaviricetes</taxon>
        <taxon>Pimascovirales</taxon>
        <taxon>Pimascovirales incertae sedis</taxon>
        <taxon>Iridoviridae</taxon>
        <taxon>Betairidovirinae</taxon>
        <taxon>Chloriridovirus</taxon>
        <taxon>Chloriridovirus simulium1</taxon>
    </lineage>
</organism>
<dbReference type="PANTHER" id="PTHR46205:SF3">
    <property type="entry name" value="LOQUACIOUS, ISOFORM B"/>
    <property type="match status" value="1"/>
</dbReference>
<dbReference type="SMART" id="SM00358">
    <property type="entry name" value="DSRM"/>
    <property type="match status" value="1"/>
</dbReference>
<dbReference type="GO" id="GO:0070578">
    <property type="term" value="C:RISC-loading complex"/>
    <property type="evidence" value="ECO:0007669"/>
    <property type="project" value="TreeGrafter"/>
</dbReference>
<evidence type="ECO:0000256" key="1">
    <source>
        <dbReference type="ARBA" id="ARBA00022884"/>
    </source>
</evidence>
<evidence type="ECO:0000256" key="2">
    <source>
        <dbReference type="PROSITE-ProRule" id="PRU00266"/>
    </source>
</evidence>
<protein>
    <submittedName>
        <fullName evidence="4">Ribonuclease III</fullName>
    </submittedName>
</protein>
<dbReference type="GO" id="GO:0016442">
    <property type="term" value="C:RISC complex"/>
    <property type="evidence" value="ECO:0007669"/>
    <property type="project" value="TreeGrafter"/>
</dbReference>
<dbReference type="KEGG" id="vg:18501673"/>
<dbReference type="GO" id="GO:0035197">
    <property type="term" value="F:siRNA binding"/>
    <property type="evidence" value="ECO:0007669"/>
    <property type="project" value="TreeGrafter"/>
</dbReference>